<proteinExistence type="predicted"/>
<gene>
    <name evidence="3" type="ORF">MUK42_21547</name>
</gene>
<name>A0A9E7G5V2_9LILI</name>
<feature type="region of interest" description="Disordered" evidence="1">
    <location>
        <begin position="1"/>
        <end position="21"/>
    </location>
</feature>
<feature type="compositionally biased region" description="Basic and acidic residues" evidence="1">
    <location>
        <begin position="125"/>
        <end position="135"/>
    </location>
</feature>
<evidence type="ECO:0000313" key="4">
    <source>
        <dbReference type="Proteomes" id="UP001055439"/>
    </source>
</evidence>
<dbReference type="OrthoDB" id="415825at2759"/>
<dbReference type="AlphaFoldDB" id="A0A9E7G5V2"/>
<evidence type="ECO:0000313" key="3">
    <source>
        <dbReference type="EMBL" id="URE05583.1"/>
    </source>
</evidence>
<keyword evidence="2" id="KW-0812">Transmembrane</keyword>
<keyword evidence="2" id="KW-1133">Transmembrane helix</keyword>
<dbReference type="Proteomes" id="UP001055439">
    <property type="component" value="Chromosome 5"/>
</dbReference>
<reference evidence="3" key="1">
    <citation type="submission" date="2022-05" db="EMBL/GenBank/DDBJ databases">
        <title>The Musa troglodytarum L. genome provides insights into the mechanism of non-climacteric behaviour and enrichment of carotenoids.</title>
        <authorList>
            <person name="Wang J."/>
        </authorList>
    </citation>
    <scope>NUCLEOTIDE SEQUENCE</scope>
    <source>
        <tissue evidence="3">Leaf</tissue>
    </source>
</reference>
<sequence length="149" mass="16434">MVATAESTASEKEGWHFPTVQSSQFPTTQSMDILLGGWWPIIINGAGDPAAVPASTVHCKRFGSMAIQVTLVNSNTRHHRPSSFAPSTFIIIIIMIAVVTALPHRLDIRGSRQCRWMRTREGMTERGGCEKERGMPGRGNEMSRLGDVR</sequence>
<dbReference type="EMBL" id="CP097507">
    <property type="protein sequence ID" value="URE05583.1"/>
    <property type="molecule type" value="Genomic_DNA"/>
</dbReference>
<keyword evidence="2" id="KW-0472">Membrane</keyword>
<accession>A0A9E7G5V2</accession>
<organism evidence="3 4">
    <name type="scientific">Musa troglodytarum</name>
    <name type="common">fe'i banana</name>
    <dbReference type="NCBI Taxonomy" id="320322"/>
    <lineage>
        <taxon>Eukaryota</taxon>
        <taxon>Viridiplantae</taxon>
        <taxon>Streptophyta</taxon>
        <taxon>Embryophyta</taxon>
        <taxon>Tracheophyta</taxon>
        <taxon>Spermatophyta</taxon>
        <taxon>Magnoliopsida</taxon>
        <taxon>Liliopsida</taxon>
        <taxon>Zingiberales</taxon>
        <taxon>Musaceae</taxon>
        <taxon>Musa</taxon>
    </lineage>
</organism>
<protein>
    <submittedName>
        <fullName evidence="3">Cytokinin dehydrogenase</fullName>
    </submittedName>
</protein>
<keyword evidence="4" id="KW-1185">Reference proteome</keyword>
<feature type="region of interest" description="Disordered" evidence="1">
    <location>
        <begin position="125"/>
        <end position="149"/>
    </location>
</feature>
<evidence type="ECO:0000256" key="1">
    <source>
        <dbReference type="SAM" id="MobiDB-lite"/>
    </source>
</evidence>
<feature type="transmembrane region" description="Helical" evidence="2">
    <location>
        <begin position="84"/>
        <end position="102"/>
    </location>
</feature>
<evidence type="ECO:0000256" key="2">
    <source>
        <dbReference type="SAM" id="Phobius"/>
    </source>
</evidence>